<evidence type="ECO:0000256" key="6">
    <source>
        <dbReference type="SAM" id="Phobius"/>
    </source>
</evidence>
<proteinExistence type="predicted"/>
<evidence type="ECO:0000313" key="9">
    <source>
        <dbReference type="EMBL" id="PYF71608.1"/>
    </source>
</evidence>
<feature type="transmembrane region" description="Helical" evidence="6">
    <location>
        <begin position="434"/>
        <end position="455"/>
    </location>
</feature>
<protein>
    <submittedName>
        <fullName evidence="9">Putative ABC transport system permease protein</fullName>
    </submittedName>
</protein>
<feature type="transmembrane region" description="Helical" evidence="6">
    <location>
        <begin position="295"/>
        <end position="314"/>
    </location>
</feature>
<dbReference type="Proteomes" id="UP000248198">
    <property type="component" value="Unassembled WGS sequence"/>
</dbReference>
<feature type="transmembrane region" description="Helical" evidence="6">
    <location>
        <begin position="729"/>
        <end position="749"/>
    </location>
</feature>
<evidence type="ECO:0000259" key="8">
    <source>
        <dbReference type="Pfam" id="PF12704"/>
    </source>
</evidence>
<dbReference type="Pfam" id="PF12704">
    <property type="entry name" value="MacB_PCD"/>
    <property type="match status" value="2"/>
</dbReference>
<evidence type="ECO:0000259" key="7">
    <source>
        <dbReference type="Pfam" id="PF02687"/>
    </source>
</evidence>
<feature type="domain" description="MacB-like periplasmic core" evidence="8">
    <location>
        <begin position="482"/>
        <end position="643"/>
    </location>
</feature>
<dbReference type="PANTHER" id="PTHR30572">
    <property type="entry name" value="MEMBRANE COMPONENT OF TRANSPORTER-RELATED"/>
    <property type="match status" value="1"/>
</dbReference>
<dbReference type="InterPro" id="IPR003838">
    <property type="entry name" value="ABC3_permease_C"/>
</dbReference>
<gene>
    <name evidence="9" type="ORF">B0O44_107223</name>
</gene>
<feature type="transmembrane region" description="Helical" evidence="6">
    <location>
        <begin position="674"/>
        <end position="701"/>
    </location>
</feature>
<dbReference type="GO" id="GO:0022857">
    <property type="term" value="F:transmembrane transporter activity"/>
    <property type="evidence" value="ECO:0007669"/>
    <property type="project" value="TreeGrafter"/>
</dbReference>
<accession>A0A318U9L3</accession>
<keyword evidence="2" id="KW-1003">Cell membrane</keyword>
<dbReference type="AlphaFoldDB" id="A0A318U9L3"/>
<dbReference type="GO" id="GO:0005886">
    <property type="term" value="C:plasma membrane"/>
    <property type="evidence" value="ECO:0007669"/>
    <property type="project" value="UniProtKB-SubCell"/>
</dbReference>
<feature type="transmembrane region" description="Helical" evidence="6">
    <location>
        <begin position="20"/>
        <end position="41"/>
    </location>
</feature>
<organism evidence="9 10">
    <name type="scientific">Pedobacter nutrimenti</name>
    <dbReference type="NCBI Taxonomy" id="1241337"/>
    <lineage>
        <taxon>Bacteria</taxon>
        <taxon>Pseudomonadati</taxon>
        <taxon>Bacteroidota</taxon>
        <taxon>Sphingobacteriia</taxon>
        <taxon>Sphingobacteriales</taxon>
        <taxon>Sphingobacteriaceae</taxon>
        <taxon>Pedobacter</taxon>
    </lineage>
</organism>
<dbReference type="PANTHER" id="PTHR30572:SF18">
    <property type="entry name" value="ABC-TYPE MACROLIDE FAMILY EXPORT SYSTEM PERMEASE COMPONENT 2"/>
    <property type="match status" value="1"/>
</dbReference>
<evidence type="ECO:0000256" key="2">
    <source>
        <dbReference type="ARBA" id="ARBA00022475"/>
    </source>
</evidence>
<dbReference type="EMBL" id="QKLU01000007">
    <property type="protein sequence ID" value="PYF71608.1"/>
    <property type="molecule type" value="Genomic_DNA"/>
</dbReference>
<dbReference type="OrthoDB" id="1451596at2"/>
<comment type="caution">
    <text evidence="9">The sequence shown here is derived from an EMBL/GenBank/DDBJ whole genome shotgun (WGS) entry which is preliminary data.</text>
</comment>
<dbReference type="RefSeq" id="WP_110833747.1">
    <property type="nucleotide sequence ID" value="NZ_QKLU01000007.1"/>
</dbReference>
<sequence length="800" mass="89791">MFRINFKIALRNLLKNKAFAAINVIGLALGLCSFVLLLLYIQFEKSYDRWDPELEQVYQVREKHHFGSRDNKADWQITNDSRVAALLKKDIPQFKYTTRIKGAHDCSVRTTSAEPVSMSGFRYSDSNFFKVFPYKFLLGDRTTAFSNLNSVVLKEHTALKLFGTSEVLGKDLKILGYVGDKGVVYKVTGVVEDPVCPESVDFGAIVYDGAQNQDPENLGRTSYCEVYVLSEKGIDLGLLNLTIHKSYLNFKKSFPDFDPKVNEKIKDHGLKILPIGEVHANPPFKEGWVDQIKSVGALSLFLLVVSIINFVNLATAKSVQRAKEVGVKKVLGASRKSLTWQFLIEAAFLSFAALFLSIVFVELLLPFFNSHFDLELSLWHNREIFMIGLELLAILVIVTIMAGIYPALVLSSYRPVEVLKGSYTGSFKGSKLRYGLVIVQFVITVTFMICMGIMMQQGHFIHHKNLGFDRGRLINLPLNYNETFAQRLKKIPGVQYVGTTTQVMGNVFNVDEEGKYKQQIIHLNMVTVSMETLAALGVQLKTGRLFSREYQQDTLNSVVLNESAAKLFGGNCIGEQYSKKSWDNKEYRFKIIGVIRDYHNQGFDKTVLPTVYKVTQQGGSASTNNLLVRLNVSDMRLVIKQIEKEWRILYPDNQMTYVSVEDVFKKELKTNDAFIEMIACFSFVSVFISLMGLFALSAFVISGKTKELAIRKVLGASNIQILNLLSRSFLYLVFAANLVGWPLAYIFASQWLSGFAYRVDITAGPFFITAGGSLLIALLTVGSQAGKAAVSNPVKALKYE</sequence>
<feature type="domain" description="MacB-like periplasmic core" evidence="8">
    <location>
        <begin position="21"/>
        <end position="205"/>
    </location>
</feature>
<dbReference type="InterPro" id="IPR025857">
    <property type="entry name" value="MacB_PCD"/>
</dbReference>
<evidence type="ECO:0000256" key="5">
    <source>
        <dbReference type="ARBA" id="ARBA00023136"/>
    </source>
</evidence>
<evidence type="ECO:0000256" key="1">
    <source>
        <dbReference type="ARBA" id="ARBA00004651"/>
    </source>
</evidence>
<evidence type="ECO:0000313" key="10">
    <source>
        <dbReference type="Proteomes" id="UP000248198"/>
    </source>
</evidence>
<comment type="subcellular location">
    <subcellularLocation>
        <location evidence="1">Cell membrane</location>
        <topology evidence="1">Multi-pass membrane protein</topology>
    </subcellularLocation>
</comment>
<name>A0A318U9L3_9SPHI</name>
<evidence type="ECO:0000256" key="4">
    <source>
        <dbReference type="ARBA" id="ARBA00022989"/>
    </source>
</evidence>
<feature type="transmembrane region" description="Helical" evidence="6">
    <location>
        <begin position="761"/>
        <end position="781"/>
    </location>
</feature>
<feature type="transmembrane region" description="Helical" evidence="6">
    <location>
        <begin position="385"/>
        <end position="413"/>
    </location>
</feature>
<dbReference type="Pfam" id="PF02687">
    <property type="entry name" value="FtsX"/>
    <property type="match status" value="2"/>
</dbReference>
<keyword evidence="5 6" id="KW-0472">Membrane</keyword>
<keyword evidence="10" id="KW-1185">Reference proteome</keyword>
<feature type="transmembrane region" description="Helical" evidence="6">
    <location>
        <begin position="342"/>
        <end position="365"/>
    </location>
</feature>
<keyword evidence="4 6" id="KW-1133">Transmembrane helix</keyword>
<reference evidence="9 10" key="1">
    <citation type="submission" date="2018-06" db="EMBL/GenBank/DDBJ databases">
        <title>Genomic Encyclopedia of Archaeal and Bacterial Type Strains, Phase II (KMG-II): from individual species to whole genera.</title>
        <authorList>
            <person name="Goeker M."/>
        </authorList>
    </citation>
    <scope>NUCLEOTIDE SEQUENCE [LARGE SCALE GENOMIC DNA]</scope>
    <source>
        <strain evidence="9 10">DSM 27372</strain>
    </source>
</reference>
<keyword evidence="3 6" id="KW-0812">Transmembrane</keyword>
<feature type="domain" description="ABC3 transporter permease C-terminal" evidence="7">
    <location>
        <begin position="680"/>
        <end position="789"/>
    </location>
</feature>
<feature type="domain" description="ABC3 transporter permease C-terminal" evidence="7">
    <location>
        <begin position="297"/>
        <end position="412"/>
    </location>
</feature>
<dbReference type="InterPro" id="IPR050250">
    <property type="entry name" value="Macrolide_Exporter_MacB"/>
</dbReference>
<evidence type="ECO:0000256" key="3">
    <source>
        <dbReference type="ARBA" id="ARBA00022692"/>
    </source>
</evidence>